<evidence type="ECO:0000256" key="7">
    <source>
        <dbReference type="ARBA" id="ARBA00049014"/>
    </source>
</evidence>
<evidence type="ECO:0000256" key="8">
    <source>
        <dbReference type="ARBA" id="ARBA00049299"/>
    </source>
</evidence>
<dbReference type="SUPFAM" id="SSF56112">
    <property type="entry name" value="Protein kinase-like (PK-like)"/>
    <property type="match status" value="1"/>
</dbReference>
<evidence type="ECO:0000256" key="6">
    <source>
        <dbReference type="ARBA" id="ARBA00038999"/>
    </source>
</evidence>
<comment type="catalytic activity">
    <reaction evidence="9">
        <text>L-tyrosyl-[protein] + ATP = O-phospho-L-tyrosyl-[protein] + ADP + H(+)</text>
        <dbReference type="Rhea" id="RHEA:10596"/>
        <dbReference type="Rhea" id="RHEA-COMP:10136"/>
        <dbReference type="Rhea" id="RHEA-COMP:20101"/>
        <dbReference type="ChEBI" id="CHEBI:15378"/>
        <dbReference type="ChEBI" id="CHEBI:30616"/>
        <dbReference type="ChEBI" id="CHEBI:46858"/>
        <dbReference type="ChEBI" id="CHEBI:61978"/>
        <dbReference type="ChEBI" id="CHEBI:456216"/>
        <dbReference type="EC" id="2.7.12.2"/>
    </reaction>
</comment>
<accession>A0ABR2GTK2</accession>
<evidence type="ECO:0000256" key="1">
    <source>
        <dbReference type="ARBA" id="ARBA00022679"/>
    </source>
</evidence>
<feature type="domain" description="Protein kinase" evidence="13">
    <location>
        <begin position="142"/>
        <end position="386"/>
    </location>
</feature>
<dbReference type="PANTHER" id="PTHR48013:SF9">
    <property type="entry name" value="DUAL SPECIFICITY MITOGEN-ACTIVATED PROTEIN KINASE KINASE 5"/>
    <property type="match status" value="1"/>
</dbReference>
<dbReference type="SMART" id="SM00220">
    <property type="entry name" value="S_TKc"/>
    <property type="match status" value="1"/>
</dbReference>
<evidence type="ECO:0000256" key="10">
    <source>
        <dbReference type="PROSITE-ProRule" id="PRU10141"/>
    </source>
</evidence>
<dbReference type="Pfam" id="PF00069">
    <property type="entry name" value="Pkinase"/>
    <property type="match status" value="1"/>
</dbReference>
<dbReference type="Proteomes" id="UP001470230">
    <property type="component" value="Unassembled WGS sequence"/>
</dbReference>
<evidence type="ECO:0000256" key="5">
    <source>
        <dbReference type="ARBA" id="ARBA00038035"/>
    </source>
</evidence>
<sequence>MKKKQPASQKEYFETQLASQQEYFETQLASQKEYFETQLASQKMKLEKQQKDYETQLKSQEEDFEEQLAAQEKKFEKQKKCLEEQLTNKTEENQELQKKLVSLKKEHANKEDKFQPKEMQSQNNTNPIKEIEILDSSQINNLERIEKIGHGSGGEVVKVALKKFYALKIMEINNKTHEALRLFMNEYEIMNLLNHLNILKTHGIFLGNETNPPMILLEYCPTNLDNKIKEKTMTKCDLVFTIYQIVEGMKYVHYQKVIHRDLKPTNILVASDGTIKICDFGISKLMTAEEQSMTKGLGTQKFMAPEIINEEDYDEKVDVYSFGVIAYFILSGGEMPKIKIRDICLGKKAEIPSSFTPFAEELINACWNFDPKERPSFKKICNDIELNKFNLLQLTKSEIQQVEDMVKQHKEKIPQYDS</sequence>
<comment type="catalytic activity">
    <reaction evidence="8">
        <text>L-threonyl-[protein] + ATP = O-phospho-L-threonyl-[protein] + ADP + H(+)</text>
        <dbReference type="Rhea" id="RHEA:46608"/>
        <dbReference type="Rhea" id="RHEA-COMP:11060"/>
        <dbReference type="Rhea" id="RHEA-COMP:11605"/>
        <dbReference type="ChEBI" id="CHEBI:15378"/>
        <dbReference type="ChEBI" id="CHEBI:30013"/>
        <dbReference type="ChEBI" id="CHEBI:30616"/>
        <dbReference type="ChEBI" id="CHEBI:61977"/>
        <dbReference type="ChEBI" id="CHEBI:456216"/>
        <dbReference type="EC" id="2.7.12.2"/>
    </reaction>
</comment>
<proteinExistence type="inferred from homology"/>
<dbReference type="InterPro" id="IPR000719">
    <property type="entry name" value="Prot_kinase_dom"/>
</dbReference>
<evidence type="ECO:0000256" key="12">
    <source>
        <dbReference type="SAM" id="MobiDB-lite"/>
    </source>
</evidence>
<feature type="binding site" evidence="10">
    <location>
        <position position="168"/>
    </location>
    <ligand>
        <name>ATP</name>
        <dbReference type="ChEBI" id="CHEBI:30616"/>
    </ligand>
</feature>
<keyword evidence="11" id="KW-0723">Serine/threonine-protein kinase</keyword>
<keyword evidence="1" id="KW-0808">Transferase</keyword>
<comment type="caution">
    <text evidence="14">The sequence shown here is derived from an EMBL/GenBank/DDBJ whole genome shotgun (WGS) entry which is preliminary data.</text>
</comment>
<evidence type="ECO:0000256" key="11">
    <source>
        <dbReference type="RuleBase" id="RU000304"/>
    </source>
</evidence>
<name>A0ABR2GTK2_9EUKA</name>
<comment type="similarity">
    <text evidence="5">Belongs to the protein kinase superfamily. STE Ser/Thr protein kinase family. MAP kinase kinase subfamily.</text>
</comment>
<dbReference type="InterPro" id="IPR017441">
    <property type="entry name" value="Protein_kinase_ATP_BS"/>
</dbReference>
<keyword evidence="4 10" id="KW-0067">ATP-binding</keyword>
<protein>
    <recommendedName>
        <fullName evidence="6">mitogen-activated protein kinase kinase</fullName>
        <ecNumber evidence="6">2.7.12.2</ecNumber>
    </recommendedName>
</protein>
<dbReference type="Gene3D" id="1.10.510.10">
    <property type="entry name" value="Transferase(Phosphotransferase) domain 1"/>
    <property type="match status" value="1"/>
</dbReference>
<dbReference type="PROSITE" id="PS50011">
    <property type="entry name" value="PROTEIN_KINASE_DOM"/>
    <property type="match status" value="1"/>
</dbReference>
<evidence type="ECO:0000256" key="4">
    <source>
        <dbReference type="ARBA" id="ARBA00022840"/>
    </source>
</evidence>
<feature type="region of interest" description="Disordered" evidence="12">
    <location>
        <begin position="45"/>
        <end position="64"/>
    </location>
</feature>
<evidence type="ECO:0000256" key="2">
    <source>
        <dbReference type="ARBA" id="ARBA00022741"/>
    </source>
</evidence>
<evidence type="ECO:0000259" key="13">
    <source>
        <dbReference type="PROSITE" id="PS50011"/>
    </source>
</evidence>
<gene>
    <name evidence="14" type="ORF">M9Y10_036633</name>
</gene>
<reference evidence="14 15" key="1">
    <citation type="submission" date="2024-04" db="EMBL/GenBank/DDBJ databases">
        <title>Tritrichomonas musculus Genome.</title>
        <authorList>
            <person name="Alves-Ferreira E."/>
            <person name="Grigg M."/>
            <person name="Lorenzi H."/>
            <person name="Galac M."/>
        </authorList>
    </citation>
    <scope>NUCLEOTIDE SEQUENCE [LARGE SCALE GENOMIC DNA]</scope>
    <source>
        <strain evidence="14 15">EAF2021</strain>
    </source>
</reference>
<dbReference type="EMBL" id="JAPFFF010000060">
    <property type="protein sequence ID" value="KAK8837206.1"/>
    <property type="molecule type" value="Genomic_DNA"/>
</dbReference>
<keyword evidence="3" id="KW-0418">Kinase</keyword>
<evidence type="ECO:0000313" key="15">
    <source>
        <dbReference type="Proteomes" id="UP001470230"/>
    </source>
</evidence>
<dbReference type="InterPro" id="IPR008271">
    <property type="entry name" value="Ser/Thr_kinase_AS"/>
</dbReference>
<dbReference type="InterPro" id="IPR011009">
    <property type="entry name" value="Kinase-like_dom_sf"/>
</dbReference>
<dbReference type="PROSITE" id="PS00107">
    <property type="entry name" value="PROTEIN_KINASE_ATP"/>
    <property type="match status" value="1"/>
</dbReference>
<dbReference type="EC" id="2.7.12.2" evidence="6"/>
<evidence type="ECO:0000313" key="14">
    <source>
        <dbReference type="EMBL" id="KAK8837206.1"/>
    </source>
</evidence>
<organism evidence="14 15">
    <name type="scientific">Tritrichomonas musculus</name>
    <dbReference type="NCBI Taxonomy" id="1915356"/>
    <lineage>
        <taxon>Eukaryota</taxon>
        <taxon>Metamonada</taxon>
        <taxon>Parabasalia</taxon>
        <taxon>Tritrichomonadida</taxon>
        <taxon>Tritrichomonadidae</taxon>
        <taxon>Tritrichomonas</taxon>
    </lineage>
</organism>
<evidence type="ECO:0000256" key="9">
    <source>
        <dbReference type="ARBA" id="ARBA00051693"/>
    </source>
</evidence>
<keyword evidence="2 10" id="KW-0547">Nucleotide-binding</keyword>
<dbReference type="PANTHER" id="PTHR48013">
    <property type="entry name" value="DUAL SPECIFICITY MITOGEN-ACTIVATED PROTEIN KINASE KINASE 5-RELATED"/>
    <property type="match status" value="1"/>
</dbReference>
<comment type="catalytic activity">
    <reaction evidence="7">
        <text>L-seryl-[protein] + ATP = O-phospho-L-seryl-[protein] + ADP + H(+)</text>
        <dbReference type="Rhea" id="RHEA:17989"/>
        <dbReference type="Rhea" id="RHEA-COMP:9863"/>
        <dbReference type="Rhea" id="RHEA-COMP:11604"/>
        <dbReference type="ChEBI" id="CHEBI:15378"/>
        <dbReference type="ChEBI" id="CHEBI:29999"/>
        <dbReference type="ChEBI" id="CHEBI:30616"/>
        <dbReference type="ChEBI" id="CHEBI:83421"/>
        <dbReference type="ChEBI" id="CHEBI:456216"/>
        <dbReference type="EC" id="2.7.12.2"/>
    </reaction>
</comment>
<dbReference type="PROSITE" id="PS00108">
    <property type="entry name" value="PROTEIN_KINASE_ST"/>
    <property type="match status" value="1"/>
</dbReference>
<feature type="compositionally biased region" description="Basic and acidic residues" evidence="12">
    <location>
        <begin position="45"/>
        <end position="61"/>
    </location>
</feature>
<evidence type="ECO:0000256" key="3">
    <source>
        <dbReference type="ARBA" id="ARBA00022777"/>
    </source>
</evidence>
<keyword evidence="15" id="KW-1185">Reference proteome</keyword>